<reference evidence="2 3" key="1">
    <citation type="submission" date="2022-03" db="EMBL/GenBank/DDBJ databases">
        <title>Novel taxa within the pig intestine.</title>
        <authorList>
            <person name="Wylensek D."/>
            <person name="Bishof K."/>
            <person name="Afrizal A."/>
            <person name="Clavel T."/>
        </authorList>
    </citation>
    <scope>NUCLEOTIDE SEQUENCE [LARGE SCALE GENOMIC DNA]</scope>
    <source>
        <strain evidence="2 3">CLA-KB-P133</strain>
    </source>
</reference>
<protein>
    <submittedName>
        <fullName evidence="2">MurR/RpiR family transcriptional regulator</fullName>
    </submittedName>
</protein>
<evidence type="ECO:0000313" key="2">
    <source>
        <dbReference type="EMBL" id="MDX8419742.1"/>
    </source>
</evidence>
<dbReference type="InterPro" id="IPR009057">
    <property type="entry name" value="Homeodomain-like_sf"/>
</dbReference>
<dbReference type="InterPro" id="IPR047640">
    <property type="entry name" value="RpiR-like"/>
</dbReference>
<feature type="domain" description="HTH rpiR-type" evidence="1">
    <location>
        <begin position="1"/>
        <end position="77"/>
    </location>
</feature>
<name>A0AB35U1Y0_9FIRM</name>
<dbReference type="SUPFAM" id="SSF46689">
    <property type="entry name" value="Homeodomain-like"/>
    <property type="match status" value="1"/>
</dbReference>
<organism evidence="2 3">
    <name type="scientific">Grylomicrobium aquisgranensis</name>
    <dbReference type="NCBI Taxonomy" id="2926318"/>
    <lineage>
        <taxon>Bacteria</taxon>
        <taxon>Bacillati</taxon>
        <taxon>Bacillota</taxon>
        <taxon>Erysipelotrichia</taxon>
        <taxon>Erysipelotrichales</taxon>
        <taxon>Erysipelotrichaceae</taxon>
        <taxon>Grylomicrobium</taxon>
    </lineage>
</organism>
<dbReference type="Pfam" id="PF01418">
    <property type="entry name" value="HTH_6"/>
    <property type="match status" value="1"/>
</dbReference>
<keyword evidence="3" id="KW-1185">Reference proteome</keyword>
<accession>A0AB35U1Y0</accession>
<dbReference type="GO" id="GO:0003677">
    <property type="term" value="F:DNA binding"/>
    <property type="evidence" value="ECO:0007669"/>
    <property type="project" value="InterPro"/>
</dbReference>
<dbReference type="Gene3D" id="1.10.10.10">
    <property type="entry name" value="Winged helix-like DNA-binding domain superfamily/Winged helix DNA-binding domain"/>
    <property type="match status" value="1"/>
</dbReference>
<dbReference type="InterPro" id="IPR000281">
    <property type="entry name" value="HTH_RpiR"/>
</dbReference>
<dbReference type="InterPro" id="IPR046348">
    <property type="entry name" value="SIS_dom_sf"/>
</dbReference>
<dbReference type="PANTHER" id="PTHR30514:SF10">
    <property type="entry name" value="MURR_RPIR FAMILY TRANSCRIPTIONAL REGULATOR"/>
    <property type="match status" value="1"/>
</dbReference>
<dbReference type="PROSITE" id="PS51071">
    <property type="entry name" value="HTH_RPIR"/>
    <property type="match status" value="1"/>
</dbReference>
<dbReference type="GO" id="GO:1901135">
    <property type="term" value="P:carbohydrate derivative metabolic process"/>
    <property type="evidence" value="ECO:0007669"/>
    <property type="project" value="InterPro"/>
</dbReference>
<gene>
    <name evidence="2" type="ORF">MOZ60_06500</name>
</gene>
<dbReference type="AlphaFoldDB" id="A0AB35U1Y0"/>
<dbReference type="Gene3D" id="3.40.50.10490">
    <property type="entry name" value="Glucose-6-phosphate isomerase like protein, domain 1"/>
    <property type="match status" value="1"/>
</dbReference>
<comment type="caution">
    <text evidence="2">The sequence shown here is derived from an EMBL/GenBank/DDBJ whole genome shotgun (WGS) entry which is preliminary data.</text>
</comment>
<evidence type="ECO:0000259" key="1">
    <source>
        <dbReference type="PROSITE" id="PS51071"/>
    </source>
</evidence>
<dbReference type="GO" id="GO:0003700">
    <property type="term" value="F:DNA-binding transcription factor activity"/>
    <property type="evidence" value="ECO:0007669"/>
    <property type="project" value="InterPro"/>
</dbReference>
<dbReference type="GO" id="GO:0097367">
    <property type="term" value="F:carbohydrate derivative binding"/>
    <property type="evidence" value="ECO:0007669"/>
    <property type="project" value="InterPro"/>
</dbReference>
<proteinExistence type="predicted"/>
<sequence>MNIITRMDSLVASYTATDRRIYEAIKKFPDRFASDSIRNLVQYLGISQPALTRFAKKLGFSGFLEFQYQFRQDYSAVKTDKIPEKRSEFFSQYLQNTENSLDPAVLHTLGQRIYNARMTYFTGYSIAGLPARYIGGFSSLGMLVSGVYVAPDDLPLGFAGDEVLLIYSAIAGDRFRTYLSMLSRMEHKPYIVMITMNAKHPLRKFTDQLIVLPEAGIISDNTSAMPETMEFLMFTDLLIQQIQNLPKTKK</sequence>
<dbReference type="EMBL" id="JALBUR010000013">
    <property type="protein sequence ID" value="MDX8419742.1"/>
    <property type="molecule type" value="Genomic_DNA"/>
</dbReference>
<dbReference type="Proteomes" id="UP001286174">
    <property type="component" value="Unassembled WGS sequence"/>
</dbReference>
<evidence type="ECO:0000313" key="3">
    <source>
        <dbReference type="Proteomes" id="UP001286174"/>
    </source>
</evidence>
<dbReference type="InterPro" id="IPR036388">
    <property type="entry name" value="WH-like_DNA-bd_sf"/>
</dbReference>
<dbReference type="SUPFAM" id="SSF53697">
    <property type="entry name" value="SIS domain"/>
    <property type="match status" value="1"/>
</dbReference>
<dbReference type="RefSeq" id="WP_370596059.1">
    <property type="nucleotide sequence ID" value="NZ_JALBUR010000013.1"/>
</dbReference>
<dbReference type="PANTHER" id="PTHR30514">
    <property type="entry name" value="GLUCOKINASE"/>
    <property type="match status" value="1"/>
</dbReference>